<organism evidence="6 7">
    <name type="scientific">Callosobruchus maculatus</name>
    <name type="common">Southern cowpea weevil</name>
    <name type="synonym">Pulse bruchid</name>
    <dbReference type="NCBI Taxonomy" id="64391"/>
    <lineage>
        <taxon>Eukaryota</taxon>
        <taxon>Metazoa</taxon>
        <taxon>Ecdysozoa</taxon>
        <taxon>Arthropoda</taxon>
        <taxon>Hexapoda</taxon>
        <taxon>Insecta</taxon>
        <taxon>Pterygota</taxon>
        <taxon>Neoptera</taxon>
        <taxon>Endopterygota</taxon>
        <taxon>Coleoptera</taxon>
        <taxon>Polyphaga</taxon>
        <taxon>Cucujiformia</taxon>
        <taxon>Chrysomeloidea</taxon>
        <taxon>Chrysomelidae</taxon>
        <taxon>Bruchinae</taxon>
        <taxon>Bruchini</taxon>
        <taxon>Callosobruchus</taxon>
    </lineage>
</organism>
<keyword evidence="7" id="KW-1185">Reference proteome</keyword>
<dbReference type="SMART" id="SM00800">
    <property type="entry name" value="uDENN"/>
    <property type="match status" value="1"/>
</dbReference>
<evidence type="ECO:0000256" key="3">
    <source>
        <dbReference type="ARBA" id="ARBA00023329"/>
    </source>
</evidence>
<dbReference type="InterPro" id="IPR001194">
    <property type="entry name" value="cDENN_dom"/>
</dbReference>
<dbReference type="Gene3D" id="3.30.450.200">
    <property type="match status" value="1"/>
</dbReference>
<dbReference type="GO" id="GO:0006897">
    <property type="term" value="P:endocytosis"/>
    <property type="evidence" value="ECO:0007669"/>
    <property type="project" value="TreeGrafter"/>
</dbReference>
<feature type="region of interest" description="Disordered" evidence="4">
    <location>
        <begin position="446"/>
        <end position="479"/>
    </location>
</feature>
<feature type="compositionally biased region" description="Polar residues" evidence="4">
    <location>
        <begin position="506"/>
        <end position="517"/>
    </location>
</feature>
<comment type="subcellular location">
    <subcellularLocation>
        <location evidence="1">Cytoplasmic vesicle</location>
        <location evidence="1">Clathrin-coated vesicle</location>
    </subcellularLocation>
</comment>
<dbReference type="GO" id="GO:0032456">
    <property type="term" value="P:endocytic recycling"/>
    <property type="evidence" value="ECO:0007669"/>
    <property type="project" value="TreeGrafter"/>
</dbReference>
<evidence type="ECO:0000313" key="7">
    <source>
        <dbReference type="Proteomes" id="UP000410492"/>
    </source>
</evidence>
<dbReference type="Pfam" id="PF03455">
    <property type="entry name" value="dDENN"/>
    <property type="match status" value="1"/>
</dbReference>
<dbReference type="FunFam" id="3.30.450.200:FF:000003">
    <property type="entry name" value="DENN domain containing 1A"/>
    <property type="match status" value="1"/>
</dbReference>
<dbReference type="InterPro" id="IPR037516">
    <property type="entry name" value="Tripartite_DENN"/>
</dbReference>
<dbReference type="InterPro" id="IPR043153">
    <property type="entry name" value="DENN_C"/>
</dbReference>
<dbReference type="OrthoDB" id="206724at2759"/>
<dbReference type="GO" id="GO:1901981">
    <property type="term" value="F:phosphatidylinositol phosphate binding"/>
    <property type="evidence" value="ECO:0007669"/>
    <property type="project" value="TreeGrafter"/>
</dbReference>
<feature type="compositionally biased region" description="Polar residues" evidence="4">
    <location>
        <begin position="458"/>
        <end position="473"/>
    </location>
</feature>
<feature type="domain" description="UDENN" evidence="5">
    <location>
        <begin position="12"/>
        <end position="373"/>
    </location>
</feature>
<evidence type="ECO:0000256" key="2">
    <source>
        <dbReference type="ARBA" id="ARBA00022658"/>
    </source>
</evidence>
<dbReference type="GO" id="GO:0005085">
    <property type="term" value="F:guanyl-nucleotide exchange factor activity"/>
    <property type="evidence" value="ECO:0007669"/>
    <property type="project" value="UniProtKB-KW"/>
</dbReference>
<dbReference type="SMART" id="SM00801">
    <property type="entry name" value="dDENN"/>
    <property type="match status" value="1"/>
</dbReference>
<feature type="region of interest" description="Disordered" evidence="4">
    <location>
        <begin position="506"/>
        <end position="530"/>
    </location>
</feature>
<protein>
    <recommendedName>
        <fullName evidence="5">UDENN domain-containing protein</fullName>
    </recommendedName>
</protein>
<dbReference type="PANTHER" id="PTHR13196:SF14">
    <property type="entry name" value="UDENN DOMAIN-CONTAINING PROTEIN"/>
    <property type="match status" value="1"/>
</dbReference>
<feature type="region of interest" description="Disordered" evidence="4">
    <location>
        <begin position="688"/>
        <end position="740"/>
    </location>
</feature>
<dbReference type="InterPro" id="IPR005113">
    <property type="entry name" value="uDENN_dom"/>
</dbReference>
<evidence type="ECO:0000313" key="6">
    <source>
        <dbReference type="EMBL" id="VEN50093.1"/>
    </source>
</evidence>
<accession>A0A653CSP4</accession>
<dbReference type="Pfam" id="PF02141">
    <property type="entry name" value="DENN"/>
    <property type="match status" value="1"/>
</dbReference>
<dbReference type="SMART" id="SM00799">
    <property type="entry name" value="DENN"/>
    <property type="match status" value="1"/>
</dbReference>
<sequence>MGSRIRENVKHFFECFCELVPPCQDREPWIIQQFPDKYRDEEVLKSVPKFAYPCKLENDVIEHYSFVLTDLESKWTFGFCRHDPKAETAIVVLSYLPWHQAFYKFLDTTAVLMHSSRTEDLREFLTAVYNAKLGEPGKKFTVSFNRGESTFCVDIPRPFQLPSIPENRNLTEYFNAVDAQNMMIIFASMLYERRIIFVSKKLQRLSACAQSANDIIYPMIWQHIFIPVLPMSLIDYLLAPIPFLIGVPEEVFKQVHRSEIGDVVILDADTNTIDTPFDDLNNLPQEVITSLKKQLRNKSLGDGVSRAFLRALVQLIGCYRDALKFEPGQKVTFDQEKFIETRPVSLQPFLRQMLQLQIFQQFIEERLMMLNTGQGFSDEFEYELERYTAKSGSKLKQQYREWTSTMKKEGTAFFKSVKDKANPAMKNAVKTVKDGGKGMKSAYKGLRSKLKDNPPPQNGMSTSSHRSAPNSPTGKRRSVGASFAAPVATYRKDAALALRNTAMQRSYSPLSPSSQPITPDILDTPRSSSPPIDIPRIDLMNEMVDLLKFSLDTPPVDRSLKPVRSLENFKTAGAGPSPLHSPGRSLFFPASLGNTSSRADTETLLQSPPEGAFGTACATVSSPPMVPPRTSAPPYMPTTTTKHQQQALLTAKPSFIVGGGHSENGDPVFYVTGGGRGGAVDVVKLTPPVCSPRRKNEETEDLIRLDSTSSDMDDFDPLKSKSSPDSTSSGNSGHVPLSITNPLYTYENHNIQQNGGTASGFQDRCQRNDQDLLHEYGLDFGFSNTNQSAFDMFSASSTKVNSQGQWTKFD</sequence>
<keyword evidence="3" id="KW-0968">Cytoplasmic vesicle</keyword>
<evidence type="ECO:0000259" key="5">
    <source>
        <dbReference type="PROSITE" id="PS50211"/>
    </source>
</evidence>
<dbReference type="Gene3D" id="3.40.50.11500">
    <property type="match status" value="1"/>
</dbReference>
<feature type="compositionally biased region" description="Low complexity" evidence="4">
    <location>
        <begin position="720"/>
        <end position="732"/>
    </location>
</feature>
<evidence type="ECO:0000256" key="1">
    <source>
        <dbReference type="ARBA" id="ARBA00004132"/>
    </source>
</evidence>
<dbReference type="GO" id="GO:0005829">
    <property type="term" value="C:cytosol"/>
    <property type="evidence" value="ECO:0007669"/>
    <property type="project" value="TreeGrafter"/>
</dbReference>
<dbReference type="InterPro" id="IPR005112">
    <property type="entry name" value="dDENN_dom"/>
</dbReference>
<name>A0A653CSP4_CALMS</name>
<dbReference type="FunFam" id="3.40.50.11500:FF:000001">
    <property type="entry name" value="Putative DENN domain-containing protein 1A"/>
    <property type="match status" value="1"/>
</dbReference>
<dbReference type="Pfam" id="PF03456">
    <property type="entry name" value="uDENN"/>
    <property type="match status" value="1"/>
</dbReference>
<evidence type="ECO:0000256" key="4">
    <source>
        <dbReference type="SAM" id="MobiDB-lite"/>
    </source>
</evidence>
<feature type="compositionally biased region" description="Basic and acidic residues" evidence="4">
    <location>
        <begin position="694"/>
        <end position="704"/>
    </location>
</feature>
<gene>
    <name evidence="6" type="ORF">CALMAC_LOCUS10975</name>
</gene>
<dbReference type="GO" id="GO:0030136">
    <property type="term" value="C:clathrin-coated vesicle"/>
    <property type="evidence" value="ECO:0007669"/>
    <property type="project" value="UniProtKB-SubCell"/>
</dbReference>
<proteinExistence type="predicted"/>
<keyword evidence="2" id="KW-0344">Guanine-nucleotide releasing factor</keyword>
<dbReference type="PROSITE" id="PS50211">
    <property type="entry name" value="DENN"/>
    <property type="match status" value="1"/>
</dbReference>
<dbReference type="Gene3D" id="6.10.140.1000">
    <property type="match status" value="1"/>
</dbReference>
<dbReference type="PANTHER" id="PTHR13196">
    <property type="entry name" value="DENN DOMAIN-CONTAINING"/>
    <property type="match status" value="1"/>
</dbReference>
<dbReference type="Proteomes" id="UP000410492">
    <property type="component" value="Unassembled WGS sequence"/>
</dbReference>
<dbReference type="AlphaFoldDB" id="A0A653CSP4"/>
<dbReference type="InterPro" id="IPR040032">
    <property type="entry name" value="DENND1A/B/C"/>
</dbReference>
<dbReference type="EMBL" id="CAACVG010008508">
    <property type="protein sequence ID" value="VEN50093.1"/>
    <property type="molecule type" value="Genomic_DNA"/>
</dbReference>
<reference evidence="6 7" key="1">
    <citation type="submission" date="2019-01" db="EMBL/GenBank/DDBJ databases">
        <authorList>
            <person name="Sayadi A."/>
        </authorList>
    </citation>
    <scope>NUCLEOTIDE SEQUENCE [LARGE SCALE GENOMIC DNA]</scope>
</reference>